<evidence type="ECO:0000313" key="3">
    <source>
        <dbReference type="Proteomes" id="UP000181941"/>
    </source>
</evidence>
<dbReference type="InterPro" id="IPR036397">
    <property type="entry name" value="RNaseH_sf"/>
</dbReference>
<dbReference type="SUPFAM" id="SSF53098">
    <property type="entry name" value="Ribonuclease H-like"/>
    <property type="match status" value="1"/>
</dbReference>
<dbReference type="AlphaFoldDB" id="A0A1J4UBF4"/>
<dbReference type="Proteomes" id="UP000181941">
    <property type="component" value="Unassembled WGS sequence"/>
</dbReference>
<dbReference type="Gene3D" id="3.30.420.10">
    <property type="entry name" value="Ribonuclease H-like superfamily/Ribonuclease H"/>
    <property type="match status" value="1"/>
</dbReference>
<dbReference type="GO" id="GO:0003676">
    <property type="term" value="F:nucleic acid binding"/>
    <property type="evidence" value="ECO:0007669"/>
    <property type="project" value="InterPro"/>
</dbReference>
<dbReference type="GO" id="GO:0004523">
    <property type="term" value="F:RNA-DNA hybrid ribonuclease activity"/>
    <property type="evidence" value="ECO:0007669"/>
    <property type="project" value="InterPro"/>
</dbReference>
<dbReference type="InterPro" id="IPR002156">
    <property type="entry name" value="RNaseH_domain"/>
</dbReference>
<dbReference type="EMBL" id="MNVC01000012">
    <property type="protein sequence ID" value="OIO20101.1"/>
    <property type="molecule type" value="Genomic_DNA"/>
</dbReference>
<evidence type="ECO:0000313" key="2">
    <source>
        <dbReference type="EMBL" id="OIO20101.1"/>
    </source>
</evidence>
<protein>
    <recommendedName>
        <fullName evidence="1">RNase H type-1 domain-containing protein</fullName>
    </recommendedName>
</protein>
<feature type="domain" description="RNase H type-1" evidence="1">
    <location>
        <begin position="1"/>
        <end position="130"/>
    </location>
</feature>
<organism evidence="2 3">
    <name type="scientific">Candidatus Magasanikbacteria bacterium CG1_02_32_51</name>
    <dbReference type="NCBI Taxonomy" id="1805238"/>
    <lineage>
        <taxon>Bacteria</taxon>
        <taxon>Candidatus Magasanikiibacteriota</taxon>
    </lineage>
</organism>
<dbReference type="PANTHER" id="PTHR47723:SF19">
    <property type="entry name" value="POLYNUCLEOTIDYL TRANSFERASE, RIBONUCLEASE H-LIKE SUPERFAMILY PROTEIN"/>
    <property type="match status" value="1"/>
</dbReference>
<reference evidence="2 3" key="1">
    <citation type="journal article" date="2016" name="Environ. Microbiol.">
        <title>Genomic resolution of a cold subsurface aquifer community provides metabolic insights for novel microbes adapted to high CO concentrations.</title>
        <authorList>
            <person name="Probst A.J."/>
            <person name="Castelle C.J."/>
            <person name="Singh A."/>
            <person name="Brown C.T."/>
            <person name="Anantharaman K."/>
            <person name="Sharon I."/>
            <person name="Hug L.A."/>
            <person name="Burstein D."/>
            <person name="Emerson J.B."/>
            <person name="Thomas B.C."/>
            <person name="Banfield J.F."/>
        </authorList>
    </citation>
    <scope>NUCLEOTIDE SEQUENCE [LARGE SCALE GENOMIC DNA]</scope>
    <source>
        <strain evidence="2">CG1_02_32_51</strain>
    </source>
</reference>
<gene>
    <name evidence="2" type="ORF">AUJ23_00900</name>
</gene>
<comment type="caution">
    <text evidence="2">The sequence shown here is derived from an EMBL/GenBank/DDBJ whole genome shotgun (WGS) entry which is preliminary data.</text>
</comment>
<dbReference type="CDD" id="cd09279">
    <property type="entry name" value="RNase_HI_like"/>
    <property type="match status" value="1"/>
</dbReference>
<name>A0A1J4UBF4_9BACT</name>
<dbReference type="Pfam" id="PF13456">
    <property type="entry name" value="RVT_3"/>
    <property type="match status" value="1"/>
</dbReference>
<evidence type="ECO:0000259" key="1">
    <source>
        <dbReference type="PROSITE" id="PS50879"/>
    </source>
</evidence>
<dbReference type="PROSITE" id="PS50879">
    <property type="entry name" value="RNASE_H_1"/>
    <property type="match status" value="1"/>
</dbReference>
<dbReference type="InterPro" id="IPR053151">
    <property type="entry name" value="RNase_H-like"/>
</dbReference>
<dbReference type="STRING" id="1805238.AUJ23_00900"/>
<dbReference type="InterPro" id="IPR012337">
    <property type="entry name" value="RNaseH-like_sf"/>
</dbReference>
<accession>A0A1J4UBF4</accession>
<dbReference type="PANTHER" id="PTHR47723">
    <property type="entry name" value="OS05G0353850 PROTEIN"/>
    <property type="match status" value="1"/>
</dbReference>
<sequence length="134" mass="14966">MKLSIYTDGGSRGNPGPSATGIVIKNEEGQNVASYGEFLGVQTNNFAEYMAIISGLKKAKELGADEVDCIVDSKLVCEQLNRNWKVKEPTIQKLFIQAWNALQQFKKFKIKHILRAGNKEADREVNKVLDIHSK</sequence>
<proteinExistence type="predicted"/>